<evidence type="ECO:0000259" key="3">
    <source>
        <dbReference type="Pfam" id="PF12051"/>
    </source>
</evidence>
<evidence type="ECO:0000313" key="4">
    <source>
        <dbReference type="EMBL" id="KAF9739842.1"/>
    </source>
</evidence>
<reference evidence="4" key="1">
    <citation type="journal article" date="2020" name="Mol. Plant Microbe Interact.">
        <title>Genome Sequence of the Biocontrol Agent Coniothyrium minitans strain Conio (IMI 134523).</title>
        <authorList>
            <person name="Patel D."/>
            <person name="Shittu T.A."/>
            <person name="Baroncelli R."/>
            <person name="Muthumeenakshi S."/>
            <person name="Osborne T.H."/>
            <person name="Janganan T.K."/>
            <person name="Sreenivasaprasad S."/>
        </authorList>
    </citation>
    <scope>NUCLEOTIDE SEQUENCE</scope>
    <source>
        <strain evidence="4">Conio</strain>
    </source>
</reference>
<feature type="compositionally biased region" description="Polar residues" evidence="1">
    <location>
        <begin position="13"/>
        <end position="22"/>
    </location>
</feature>
<dbReference type="PANTHER" id="PTHR34814">
    <property type="entry name" value="NITROSOGUANIDINE RESISTANCE PROTEIN SNG1"/>
    <property type="match status" value="1"/>
</dbReference>
<feature type="transmembrane region" description="Helical" evidence="2">
    <location>
        <begin position="315"/>
        <end position="336"/>
    </location>
</feature>
<feature type="transmembrane region" description="Helical" evidence="2">
    <location>
        <begin position="64"/>
        <end position="85"/>
    </location>
</feature>
<keyword evidence="2" id="KW-0472">Membrane</keyword>
<dbReference type="AlphaFoldDB" id="A0A9P6GQ67"/>
<dbReference type="EMBL" id="WJXW01000002">
    <property type="protein sequence ID" value="KAF9739842.1"/>
    <property type="molecule type" value="Genomic_DNA"/>
</dbReference>
<feature type="transmembrane region" description="Helical" evidence="2">
    <location>
        <begin position="401"/>
        <end position="419"/>
    </location>
</feature>
<name>A0A9P6GQ67_9PLEO</name>
<organism evidence="4 5">
    <name type="scientific">Paraphaeosphaeria minitans</name>
    <dbReference type="NCBI Taxonomy" id="565426"/>
    <lineage>
        <taxon>Eukaryota</taxon>
        <taxon>Fungi</taxon>
        <taxon>Dikarya</taxon>
        <taxon>Ascomycota</taxon>
        <taxon>Pezizomycotina</taxon>
        <taxon>Dothideomycetes</taxon>
        <taxon>Pleosporomycetidae</taxon>
        <taxon>Pleosporales</taxon>
        <taxon>Massarineae</taxon>
        <taxon>Didymosphaeriaceae</taxon>
        <taxon>Paraphaeosphaeria</taxon>
    </lineage>
</organism>
<evidence type="ECO:0000256" key="1">
    <source>
        <dbReference type="SAM" id="MobiDB-lite"/>
    </source>
</evidence>
<feature type="transmembrane region" description="Helical" evidence="2">
    <location>
        <begin position="374"/>
        <end position="394"/>
    </location>
</feature>
<dbReference type="Pfam" id="PF12051">
    <property type="entry name" value="DUF3533"/>
    <property type="match status" value="1"/>
</dbReference>
<feature type="region of interest" description="Disordered" evidence="1">
    <location>
        <begin position="1"/>
        <end position="49"/>
    </location>
</feature>
<keyword evidence="5" id="KW-1185">Reference proteome</keyword>
<feature type="transmembrane region" description="Helical" evidence="2">
    <location>
        <begin position="458"/>
        <end position="478"/>
    </location>
</feature>
<comment type="caution">
    <text evidence="4">The sequence shown here is derived from an EMBL/GenBank/DDBJ whole genome shotgun (WGS) entry which is preliminary data.</text>
</comment>
<keyword evidence="2" id="KW-0812">Transmembrane</keyword>
<sequence>MLRQWKQRAVGSKNASNTASDGQKNREEPENDAEQGKPNSETPTPVGFWDPSLKHVRNRAFGKWIVTTAFLMAFILAVLSIYWGVFFQVQQRLNHLLVYVVDFDGQYPHNTNPPLVGPTITQMTQQMLASHEPTLGFSVRSPSEFNNDPAQVRQAIYNFDAWAAIIINPNATSLLYSAISTGNNSYDPLGACQLVYQDSRDDTNWYDFMLPIISVYMTQAQSMVGTQWAQIALQNASDTATLRNIQAVPQAINPAIGFSEFNLRPFYPYTGIPAVSIGLIYLIIISFFSFSVYLPIHMQYLNPKGHPPLKFYQLIIWRWCATVSAYIFLSLVYSFISMAFQINFTHANPIQSETQVTDIAYGNPPAYGNGTFPVYWMLNFFGMIALGLACENVAMIVGAPWMGCWLIFWVITNVSTAFYDIEIAPSFYRWGYAWPLHSVVEGSRHILFDLHPRIGLDFSILIAWGAVNTVFFPICCWFQRWKSKKHITEYWVAD</sequence>
<dbReference type="InterPro" id="IPR022703">
    <property type="entry name" value="DUF3533"/>
</dbReference>
<dbReference type="InterPro" id="IPR053001">
    <property type="entry name" value="MNNG_permease-like"/>
</dbReference>
<accession>A0A9P6GQ67</accession>
<dbReference type="PANTHER" id="PTHR34814:SF1">
    <property type="entry name" value="NITROSOGUANIDINE RESISTANCE PROTEIN SNG1"/>
    <property type="match status" value="1"/>
</dbReference>
<protein>
    <submittedName>
        <fullName evidence="4">MNNG and nitrosoguanidine resistance protein</fullName>
    </submittedName>
</protein>
<proteinExistence type="predicted"/>
<dbReference type="Proteomes" id="UP000756921">
    <property type="component" value="Unassembled WGS sequence"/>
</dbReference>
<evidence type="ECO:0000256" key="2">
    <source>
        <dbReference type="SAM" id="Phobius"/>
    </source>
</evidence>
<gene>
    <name evidence="4" type="ORF">PMIN01_02476</name>
</gene>
<feature type="domain" description="DUF3533" evidence="3">
    <location>
        <begin position="70"/>
        <end position="470"/>
    </location>
</feature>
<dbReference type="OrthoDB" id="2140105at2759"/>
<feature type="transmembrane region" description="Helical" evidence="2">
    <location>
        <begin position="266"/>
        <end position="294"/>
    </location>
</feature>
<evidence type="ECO:0000313" key="5">
    <source>
        <dbReference type="Proteomes" id="UP000756921"/>
    </source>
</evidence>
<dbReference type="GO" id="GO:0016020">
    <property type="term" value="C:membrane"/>
    <property type="evidence" value="ECO:0007669"/>
    <property type="project" value="TreeGrafter"/>
</dbReference>
<keyword evidence="2" id="KW-1133">Transmembrane helix</keyword>